<reference evidence="1" key="1">
    <citation type="submission" date="2016-04" db="EMBL/GenBank/DDBJ databases">
        <authorList>
            <person name="Calderon-Fernandez G.M.Sr."/>
        </authorList>
    </citation>
    <scope>NUCLEOTIDE SEQUENCE</scope>
    <source>
        <strain evidence="1">Int1</strain>
        <tissue evidence="1">Integument</tissue>
    </source>
</reference>
<protein>
    <submittedName>
        <fullName evidence="1">Glutathione s-transferase-like protein isoform x1</fullName>
    </submittedName>
</protein>
<keyword evidence="1" id="KW-0808">Transferase</keyword>
<name>A0A161MMR7_TRIIF</name>
<sequence>MLSCPLSYMGQGI</sequence>
<proteinExistence type="predicted"/>
<accession>A0A161MMR7</accession>
<evidence type="ECO:0000313" key="1">
    <source>
        <dbReference type="EMBL" id="JAS01568.1"/>
    </source>
</evidence>
<dbReference type="GO" id="GO:0016740">
    <property type="term" value="F:transferase activity"/>
    <property type="evidence" value="ECO:0007669"/>
    <property type="project" value="UniProtKB-KW"/>
</dbReference>
<organism evidence="1">
    <name type="scientific">Triatoma infestans</name>
    <name type="common">Assassin bug</name>
    <dbReference type="NCBI Taxonomy" id="30076"/>
    <lineage>
        <taxon>Eukaryota</taxon>
        <taxon>Metazoa</taxon>
        <taxon>Ecdysozoa</taxon>
        <taxon>Arthropoda</taxon>
        <taxon>Hexapoda</taxon>
        <taxon>Insecta</taxon>
        <taxon>Pterygota</taxon>
        <taxon>Neoptera</taxon>
        <taxon>Paraneoptera</taxon>
        <taxon>Hemiptera</taxon>
        <taxon>Heteroptera</taxon>
        <taxon>Panheteroptera</taxon>
        <taxon>Cimicomorpha</taxon>
        <taxon>Reduviidae</taxon>
        <taxon>Triatominae</taxon>
        <taxon>Triatoma</taxon>
    </lineage>
</organism>
<dbReference type="EMBL" id="GEMB01001593">
    <property type="protein sequence ID" value="JAS01568.1"/>
    <property type="molecule type" value="Transcribed_RNA"/>
</dbReference>
<reference evidence="1" key="2">
    <citation type="journal article" date="2017" name="J. Med. Entomol.">
        <title>Transcriptome Analysis of the Triatoma infestans (Hemiptera: Reduviidae) Integument.</title>
        <authorList>
            <person name="Calderon-Fernandez G.M."/>
            <person name="Moriconi D.E."/>
            <person name="Dulbecco A.B."/>
            <person name="Juarez M.P."/>
        </authorList>
    </citation>
    <scope>NUCLEOTIDE SEQUENCE</scope>
    <source>
        <strain evidence="1">Int1</strain>
        <tissue evidence="1">Integument</tissue>
    </source>
</reference>